<keyword evidence="2" id="KW-1185">Reference proteome</keyword>
<evidence type="ECO:0000313" key="1">
    <source>
        <dbReference type="EMBL" id="KAK5576353.1"/>
    </source>
</evidence>
<dbReference type="Proteomes" id="UP001344447">
    <property type="component" value="Unassembled WGS sequence"/>
</dbReference>
<sequence length="26" mass="2994">MQNHFNKSASDIVYKPTKQIVLCKNS</sequence>
<reference evidence="1 2" key="1">
    <citation type="submission" date="2023-11" db="EMBL/GenBank/DDBJ databases">
        <title>Dfirmibasis_genome.</title>
        <authorList>
            <person name="Edelbroek B."/>
            <person name="Kjellin J."/>
            <person name="Jerlstrom-Hultqvist J."/>
            <person name="Soderbom F."/>
        </authorList>
    </citation>
    <scope>NUCLEOTIDE SEQUENCE [LARGE SCALE GENOMIC DNA]</scope>
    <source>
        <strain evidence="1 2">TNS-C-14</strain>
    </source>
</reference>
<gene>
    <name evidence="1" type="ORF">RB653_007494</name>
</gene>
<evidence type="ECO:0000313" key="2">
    <source>
        <dbReference type="Proteomes" id="UP001344447"/>
    </source>
</evidence>
<comment type="caution">
    <text evidence="1">The sequence shown here is derived from an EMBL/GenBank/DDBJ whole genome shotgun (WGS) entry which is preliminary data.</text>
</comment>
<accession>A0AAN7TVP9</accession>
<protein>
    <submittedName>
        <fullName evidence="1">Uncharacterized protein</fullName>
    </submittedName>
</protein>
<dbReference type="AlphaFoldDB" id="A0AAN7TVP9"/>
<dbReference type="EMBL" id="JAVFKY010000005">
    <property type="protein sequence ID" value="KAK5576353.1"/>
    <property type="molecule type" value="Genomic_DNA"/>
</dbReference>
<organism evidence="1 2">
    <name type="scientific">Dictyostelium firmibasis</name>
    <dbReference type="NCBI Taxonomy" id="79012"/>
    <lineage>
        <taxon>Eukaryota</taxon>
        <taxon>Amoebozoa</taxon>
        <taxon>Evosea</taxon>
        <taxon>Eumycetozoa</taxon>
        <taxon>Dictyostelia</taxon>
        <taxon>Dictyosteliales</taxon>
        <taxon>Dictyosteliaceae</taxon>
        <taxon>Dictyostelium</taxon>
    </lineage>
</organism>
<proteinExistence type="predicted"/>
<name>A0AAN7TVP9_9MYCE</name>